<dbReference type="GeneID" id="66070958"/>
<evidence type="ECO:0000256" key="1">
    <source>
        <dbReference type="SAM" id="MobiDB-lite"/>
    </source>
</evidence>
<dbReference type="KEGG" id="more:E1B28_001882"/>
<accession>A0A9P7V4N8</accession>
<comment type="caution">
    <text evidence="2">The sequence shown here is derived from an EMBL/GenBank/DDBJ whole genome shotgun (WGS) entry which is preliminary data.</text>
</comment>
<dbReference type="Proteomes" id="UP001049176">
    <property type="component" value="Chromosome 1"/>
</dbReference>
<evidence type="ECO:0000313" key="3">
    <source>
        <dbReference type="Proteomes" id="UP001049176"/>
    </source>
</evidence>
<sequence>MTPAPIEVAAQEDVDAPAAPAQTATEAGTEAVIHMGTVRNPPLPSLSCPYTLSDPLETLLVTIHLT</sequence>
<feature type="compositionally biased region" description="Low complexity" evidence="1">
    <location>
        <begin position="16"/>
        <end position="25"/>
    </location>
</feature>
<proteinExistence type="predicted"/>
<gene>
    <name evidence="2" type="ORF">E1B28_001882</name>
</gene>
<protein>
    <submittedName>
        <fullName evidence="2">Uncharacterized protein</fullName>
    </submittedName>
</protein>
<name>A0A9P7V4N8_9AGAR</name>
<organism evidence="2 3">
    <name type="scientific">Marasmius oreades</name>
    <name type="common">fairy-ring Marasmius</name>
    <dbReference type="NCBI Taxonomy" id="181124"/>
    <lineage>
        <taxon>Eukaryota</taxon>
        <taxon>Fungi</taxon>
        <taxon>Dikarya</taxon>
        <taxon>Basidiomycota</taxon>
        <taxon>Agaricomycotina</taxon>
        <taxon>Agaricomycetes</taxon>
        <taxon>Agaricomycetidae</taxon>
        <taxon>Agaricales</taxon>
        <taxon>Marasmiineae</taxon>
        <taxon>Marasmiaceae</taxon>
        <taxon>Marasmius</taxon>
    </lineage>
</organism>
<dbReference type="EMBL" id="CM032181">
    <property type="protein sequence ID" value="KAG7100102.1"/>
    <property type="molecule type" value="Genomic_DNA"/>
</dbReference>
<reference evidence="2" key="1">
    <citation type="journal article" date="2021" name="Genome Biol. Evol.">
        <title>The assembled and annotated genome of the fairy-ring fungus Marasmius oreades.</title>
        <authorList>
            <person name="Hiltunen M."/>
            <person name="Ament-Velasquez S.L."/>
            <person name="Johannesson H."/>
        </authorList>
    </citation>
    <scope>NUCLEOTIDE SEQUENCE</scope>
    <source>
        <strain evidence="2">03SP1</strain>
    </source>
</reference>
<dbReference type="AlphaFoldDB" id="A0A9P7V4N8"/>
<keyword evidence="3" id="KW-1185">Reference proteome</keyword>
<feature type="region of interest" description="Disordered" evidence="1">
    <location>
        <begin position="1"/>
        <end position="25"/>
    </location>
</feature>
<dbReference type="RefSeq" id="XP_043016572.1">
    <property type="nucleotide sequence ID" value="XM_043147858.1"/>
</dbReference>
<evidence type="ECO:0000313" key="2">
    <source>
        <dbReference type="EMBL" id="KAG7100102.1"/>
    </source>
</evidence>